<evidence type="ECO:0000313" key="8">
    <source>
        <dbReference type="Proteomes" id="UP000576087"/>
    </source>
</evidence>
<dbReference type="AlphaFoldDB" id="A0A7W6WPT2"/>
<dbReference type="EMBL" id="JACIHM010000015">
    <property type="protein sequence ID" value="MBB4449426.1"/>
    <property type="molecule type" value="Genomic_DNA"/>
</dbReference>
<dbReference type="PROSITE" id="PS50887">
    <property type="entry name" value="GGDEF"/>
    <property type="match status" value="1"/>
</dbReference>
<dbReference type="SUPFAM" id="SSF141868">
    <property type="entry name" value="EAL domain-like"/>
    <property type="match status" value="1"/>
</dbReference>
<evidence type="ECO:0000259" key="1">
    <source>
        <dbReference type="PROSITE" id="PS50883"/>
    </source>
</evidence>
<dbReference type="SMART" id="SM00065">
    <property type="entry name" value="GAF"/>
    <property type="match status" value="1"/>
</dbReference>
<dbReference type="Pfam" id="PF13185">
    <property type="entry name" value="GAF_2"/>
    <property type="match status" value="1"/>
</dbReference>
<accession>A0A7W6WPT2</accession>
<sequence>MLARGCSVREAGNHICSHAEQMAEGVLCSLVTVDRSGHLHPLAGPTISEEYSAALDGIAIGPGVGSCGTAAFLGQPIAVENIFTDPYWLPYRALADILAREHEVMACWSSPILQSDGRVLGAFGFYYKENRGPTEEERMIVAECVDLCSLVLEREEMKAENQRLAYFDILTGLGNRANFIRTVEERAKNNPDPFGILLIDIDHLGQINDAFGHTTGDRLILEAAHAITRNIGPEKSFRVDADEFAVLIDNDPSDLATVCTSILEAMAERNLQENSHTLRLSASCGGAICDPSHPSGVPSYLQHANLALHHAKQTARGSFVLYSDELTGAMTERFRVLQTVTNALIEERIEPYYQPIVRLDTKEIVGLEALCRVRTADGQVLSAGMFAEALQDASLGHQLTNLMLKQVARDMRSWRDRDIPLSYVSVNVSMADFDQGDLRARISQIFSQEKVPPEQVVVEVTETVYMDERDSKVGQTIEGMRADGLLVALDDFGTGYASLTHLLNFPVDIVKIDKSFVDRMSGGPGEVIIRALLGMASGLGVRMVAEGVETTDQALRLQRLGCGFAQGYLFGRPADRDTTTEILRRQAQQRSA</sequence>
<dbReference type="Gene3D" id="3.30.70.270">
    <property type="match status" value="1"/>
</dbReference>
<dbReference type="Proteomes" id="UP000524535">
    <property type="component" value="Unassembled WGS sequence"/>
</dbReference>
<dbReference type="EMBL" id="JACIGY010000002">
    <property type="protein sequence ID" value="MBB4411974.1"/>
    <property type="molecule type" value="Genomic_DNA"/>
</dbReference>
<dbReference type="InterPro" id="IPR003018">
    <property type="entry name" value="GAF"/>
</dbReference>
<dbReference type="SMART" id="SM00267">
    <property type="entry name" value="GGDEF"/>
    <property type="match status" value="1"/>
</dbReference>
<dbReference type="Proteomes" id="UP000576087">
    <property type="component" value="Unassembled WGS sequence"/>
</dbReference>
<dbReference type="SMART" id="SM00052">
    <property type="entry name" value="EAL"/>
    <property type="match status" value="1"/>
</dbReference>
<evidence type="ECO:0000313" key="6">
    <source>
        <dbReference type="Proteomes" id="UP000520770"/>
    </source>
</evidence>
<dbReference type="NCBIfam" id="TIGR00254">
    <property type="entry name" value="GGDEF"/>
    <property type="match status" value="1"/>
</dbReference>
<dbReference type="Pfam" id="PF00563">
    <property type="entry name" value="EAL"/>
    <property type="match status" value="1"/>
</dbReference>
<dbReference type="InterPro" id="IPR050706">
    <property type="entry name" value="Cyclic-di-GMP_PDE-like"/>
</dbReference>
<evidence type="ECO:0000313" key="4">
    <source>
        <dbReference type="EMBL" id="MBB4411974.1"/>
    </source>
</evidence>
<dbReference type="GO" id="GO:0071111">
    <property type="term" value="F:cyclic-guanylate-specific phosphodiesterase activity"/>
    <property type="evidence" value="ECO:0007669"/>
    <property type="project" value="InterPro"/>
</dbReference>
<dbReference type="InterPro" id="IPR043128">
    <property type="entry name" value="Rev_trsase/Diguanyl_cyclase"/>
</dbReference>
<dbReference type="InterPro" id="IPR001633">
    <property type="entry name" value="EAL_dom"/>
</dbReference>
<dbReference type="Gene3D" id="3.20.20.450">
    <property type="entry name" value="EAL domain"/>
    <property type="match status" value="1"/>
</dbReference>
<dbReference type="InterPro" id="IPR035919">
    <property type="entry name" value="EAL_sf"/>
</dbReference>
<dbReference type="CDD" id="cd01948">
    <property type="entry name" value="EAL"/>
    <property type="match status" value="1"/>
</dbReference>
<dbReference type="PROSITE" id="PS50883">
    <property type="entry name" value="EAL"/>
    <property type="match status" value="1"/>
</dbReference>
<comment type="caution">
    <text evidence="3">The sequence shown here is derived from an EMBL/GenBank/DDBJ whole genome shotgun (WGS) entry which is preliminary data.</text>
</comment>
<dbReference type="Gene3D" id="3.30.450.40">
    <property type="match status" value="1"/>
</dbReference>
<name>A0A7W6WPT2_9HYPH</name>
<organism evidence="3 6">
    <name type="scientific">Aliirhizobium cellulosilyticum</name>
    <dbReference type="NCBI Taxonomy" id="393664"/>
    <lineage>
        <taxon>Bacteria</taxon>
        <taxon>Pseudomonadati</taxon>
        <taxon>Pseudomonadota</taxon>
        <taxon>Alphaproteobacteria</taxon>
        <taxon>Hyphomicrobiales</taxon>
        <taxon>Rhizobiaceae</taxon>
        <taxon>Aliirhizobium</taxon>
    </lineage>
</organism>
<proteinExistence type="predicted"/>
<dbReference type="SUPFAM" id="SSF55781">
    <property type="entry name" value="GAF domain-like"/>
    <property type="match status" value="1"/>
</dbReference>
<dbReference type="PANTHER" id="PTHR33121:SF70">
    <property type="entry name" value="SIGNALING PROTEIN YKOW"/>
    <property type="match status" value="1"/>
</dbReference>
<dbReference type="Pfam" id="PF00990">
    <property type="entry name" value="GGDEF"/>
    <property type="match status" value="1"/>
</dbReference>
<dbReference type="EMBL" id="JACIGW010000002">
    <property type="protein sequence ID" value="MBB4348738.1"/>
    <property type="molecule type" value="Genomic_DNA"/>
</dbReference>
<evidence type="ECO:0000313" key="7">
    <source>
        <dbReference type="Proteomes" id="UP000524535"/>
    </source>
</evidence>
<feature type="domain" description="GGDEF" evidence="2">
    <location>
        <begin position="192"/>
        <end position="324"/>
    </location>
</feature>
<evidence type="ECO:0000313" key="5">
    <source>
        <dbReference type="EMBL" id="MBB4449426.1"/>
    </source>
</evidence>
<dbReference type="InterPro" id="IPR000160">
    <property type="entry name" value="GGDEF_dom"/>
</dbReference>
<dbReference type="RefSeq" id="WP_183823380.1">
    <property type="nucleotide sequence ID" value="NZ_JACIGW010000002.1"/>
</dbReference>
<reference evidence="6 7" key="1">
    <citation type="submission" date="2020-08" db="EMBL/GenBank/DDBJ databases">
        <title>Genomic Encyclopedia of Type Strains, Phase IV (KMG-V): Genome sequencing to study the core and pangenomes of soil and plant-associated prokaryotes.</title>
        <authorList>
            <person name="Whitman W."/>
        </authorList>
    </citation>
    <scope>NUCLEOTIDE SEQUENCE [LARGE SCALE GENOMIC DNA]</scope>
    <source>
        <strain evidence="4 7">SEMIA 444</strain>
        <strain evidence="3 6">SEMIA 448</strain>
        <strain evidence="5 8">SEMIA 452</strain>
    </source>
</reference>
<feature type="domain" description="EAL" evidence="1">
    <location>
        <begin position="333"/>
        <end position="587"/>
    </location>
</feature>
<evidence type="ECO:0000313" key="3">
    <source>
        <dbReference type="EMBL" id="MBB4348738.1"/>
    </source>
</evidence>
<dbReference type="PANTHER" id="PTHR33121">
    <property type="entry name" value="CYCLIC DI-GMP PHOSPHODIESTERASE PDEF"/>
    <property type="match status" value="1"/>
</dbReference>
<dbReference type="InterPro" id="IPR029016">
    <property type="entry name" value="GAF-like_dom_sf"/>
</dbReference>
<protein>
    <submittedName>
        <fullName evidence="3">Diguanylate cyclase (GGDEF)-like protein</fullName>
    </submittedName>
</protein>
<dbReference type="InterPro" id="IPR029787">
    <property type="entry name" value="Nucleotide_cyclase"/>
</dbReference>
<dbReference type="CDD" id="cd01949">
    <property type="entry name" value="GGDEF"/>
    <property type="match status" value="1"/>
</dbReference>
<dbReference type="Proteomes" id="UP000520770">
    <property type="component" value="Unassembled WGS sequence"/>
</dbReference>
<gene>
    <name evidence="4" type="ORF">GGE31_002479</name>
    <name evidence="3" type="ORF">GGE33_002480</name>
    <name evidence="5" type="ORF">GGE35_005280</name>
</gene>
<evidence type="ECO:0000259" key="2">
    <source>
        <dbReference type="PROSITE" id="PS50887"/>
    </source>
</evidence>
<dbReference type="SUPFAM" id="SSF55073">
    <property type="entry name" value="Nucleotide cyclase"/>
    <property type="match status" value="1"/>
</dbReference>
<keyword evidence="7" id="KW-1185">Reference proteome</keyword>